<gene>
    <name evidence="1" type="ORF">AMECASPLE_020971</name>
</gene>
<comment type="caution">
    <text evidence="1">The sequence shown here is derived from an EMBL/GenBank/DDBJ whole genome shotgun (WGS) entry which is preliminary data.</text>
</comment>
<keyword evidence="2" id="KW-1185">Reference proteome</keyword>
<accession>A0ABV0ZE14</accession>
<sequence>MTVHIGPGSPIKFLVLGVKSVNGIKCLNECLHGCLPCDGLATGPGCTLPPAHRLLEIGTSFPVTHYGISGIEDE</sequence>
<reference evidence="1 2" key="1">
    <citation type="submission" date="2021-06" db="EMBL/GenBank/DDBJ databases">
        <authorList>
            <person name="Palmer J.M."/>
        </authorList>
    </citation>
    <scope>NUCLEOTIDE SEQUENCE [LARGE SCALE GENOMIC DNA]</scope>
    <source>
        <strain evidence="1 2">AS_MEX2019</strain>
        <tissue evidence="1">Muscle</tissue>
    </source>
</reference>
<dbReference type="EMBL" id="JAHRIP010058209">
    <property type="protein sequence ID" value="MEQ2303845.1"/>
    <property type="molecule type" value="Genomic_DNA"/>
</dbReference>
<protein>
    <submittedName>
        <fullName evidence="1">Uncharacterized protein</fullName>
    </submittedName>
</protein>
<name>A0ABV0ZE14_9TELE</name>
<evidence type="ECO:0000313" key="1">
    <source>
        <dbReference type="EMBL" id="MEQ2303845.1"/>
    </source>
</evidence>
<organism evidence="1 2">
    <name type="scientific">Ameca splendens</name>
    <dbReference type="NCBI Taxonomy" id="208324"/>
    <lineage>
        <taxon>Eukaryota</taxon>
        <taxon>Metazoa</taxon>
        <taxon>Chordata</taxon>
        <taxon>Craniata</taxon>
        <taxon>Vertebrata</taxon>
        <taxon>Euteleostomi</taxon>
        <taxon>Actinopterygii</taxon>
        <taxon>Neopterygii</taxon>
        <taxon>Teleostei</taxon>
        <taxon>Neoteleostei</taxon>
        <taxon>Acanthomorphata</taxon>
        <taxon>Ovalentaria</taxon>
        <taxon>Atherinomorphae</taxon>
        <taxon>Cyprinodontiformes</taxon>
        <taxon>Goodeidae</taxon>
        <taxon>Ameca</taxon>
    </lineage>
</organism>
<evidence type="ECO:0000313" key="2">
    <source>
        <dbReference type="Proteomes" id="UP001469553"/>
    </source>
</evidence>
<dbReference type="Proteomes" id="UP001469553">
    <property type="component" value="Unassembled WGS sequence"/>
</dbReference>
<proteinExistence type="predicted"/>